<evidence type="ECO:0000313" key="2">
    <source>
        <dbReference type="EMBL" id="KAF4312278.1"/>
    </source>
</evidence>
<reference evidence="2" key="1">
    <citation type="submission" date="2020-04" db="EMBL/GenBank/DDBJ databases">
        <title>Genome Assembly and Annotation of Botryosphaeria dothidea sdau 11-99, a Latent Pathogen of Apple Fruit Ring Rot in China.</title>
        <authorList>
            <person name="Yu C."/>
            <person name="Diao Y."/>
            <person name="Lu Q."/>
            <person name="Zhao J."/>
            <person name="Cui S."/>
            <person name="Peng C."/>
            <person name="He B."/>
            <person name="Liu H."/>
        </authorList>
    </citation>
    <scope>NUCLEOTIDE SEQUENCE [LARGE SCALE GENOMIC DNA]</scope>
    <source>
        <strain evidence="2">Sdau11-99</strain>
    </source>
</reference>
<protein>
    <submittedName>
        <fullName evidence="2">Uncharacterized protein</fullName>
    </submittedName>
</protein>
<proteinExistence type="predicted"/>
<dbReference type="Proteomes" id="UP000572817">
    <property type="component" value="Unassembled WGS sequence"/>
</dbReference>
<keyword evidence="3" id="KW-1185">Reference proteome</keyword>
<name>A0A8H4J559_9PEZI</name>
<comment type="caution">
    <text evidence="2">The sequence shown here is derived from an EMBL/GenBank/DDBJ whole genome shotgun (WGS) entry which is preliminary data.</text>
</comment>
<dbReference type="EMBL" id="WWBZ02000007">
    <property type="protein sequence ID" value="KAF4312278.1"/>
    <property type="molecule type" value="Genomic_DNA"/>
</dbReference>
<sequence>MPFASFPKRRGEMFVAVCTTPKASPSPTRPHKTWSFLGSPDCTTPPPEELLEKYYNETPPTCDPFSDHHLSDEPLYEEPYPEYPSAEEPYLSRSHLQGPPSTTTCPYPEDPFALLNNRPPVSSAFSPLSTPSPPPSVEAPFPDRIAIINLNNNNNDQSLHLANHLSAHFPTLLYTPSPSSHHHHHAAGHPLLTTTSNPALLSRADYLILPASAYTTAPLRRAVAVIAAHVRPGATVIVESSGSALPVGTTRALLGGLHARRGMLGGVVVRGAKAGAEAAVAAGLCHASLAAVVGLYGRVCPAVLAVAGVEVAERVGGARGGGGRGFHGW</sequence>
<evidence type="ECO:0000313" key="3">
    <source>
        <dbReference type="Proteomes" id="UP000572817"/>
    </source>
</evidence>
<organism evidence="2 3">
    <name type="scientific">Botryosphaeria dothidea</name>
    <dbReference type="NCBI Taxonomy" id="55169"/>
    <lineage>
        <taxon>Eukaryota</taxon>
        <taxon>Fungi</taxon>
        <taxon>Dikarya</taxon>
        <taxon>Ascomycota</taxon>
        <taxon>Pezizomycotina</taxon>
        <taxon>Dothideomycetes</taxon>
        <taxon>Dothideomycetes incertae sedis</taxon>
        <taxon>Botryosphaeriales</taxon>
        <taxon>Botryosphaeriaceae</taxon>
        <taxon>Botryosphaeria</taxon>
    </lineage>
</organism>
<gene>
    <name evidence="2" type="ORF">GTA08_BOTSDO12453</name>
</gene>
<feature type="compositionally biased region" description="Low complexity" evidence="1">
    <location>
        <begin position="83"/>
        <end position="92"/>
    </location>
</feature>
<accession>A0A8H4J559</accession>
<dbReference type="OrthoDB" id="3963192at2759"/>
<evidence type="ECO:0000256" key="1">
    <source>
        <dbReference type="SAM" id="MobiDB-lite"/>
    </source>
</evidence>
<feature type="region of interest" description="Disordered" evidence="1">
    <location>
        <begin position="20"/>
        <end position="103"/>
    </location>
</feature>
<dbReference type="AlphaFoldDB" id="A0A8H4J559"/>
<dbReference type="Gene3D" id="3.40.50.720">
    <property type="entry name" value="NAD(P)-binding Rossmann-like Domain"/>
    <property type="match status" value="1"/>
</dbReference>